<reference evidence="1" key="1">
    <citation type="journal article" date="2022" name="Arch. Microbiol.">
        <title>Microbulbifer okhotskensis sp. nov., isolated from a deep bottom sediment of the Okhotsk Sea.</title>
        <authorList>
            <person name="Romanenko L."/>
            <person name="Kurilenko V."/>
            <person name="Otstavnykh N."/>
            <person name="Velansky P."/>
            <person name="Isaeva M."/>
            <person name="Mikhailov V."/>
        </authorList>
    </citation>
    <scope>NUCLEOTIDE SEQUENCE</scope>
    <source>
        <strain evidence="1">OS29</strain>
    </source>
</reference>
<keyword evidence="2" id="KW-1185">Reference proteome</keyword>
<dbReference type="AlphaFoldDB" id="A0A9X2EMF5"/>
<evidence type="ECO:0000313" key="1">
    <source>
        <dbReference type="EMBL" id="MCO1334957.1"/>
    </source>
</evidence>
<organism evidence="1 2">
    <name type="scientific">Microbulbifer okhotskensis</name>
    <dbReference type="NCBI Taxonomy" id="2926617"/>
    <lineage>
        <taxon>Bacteria</taxon>
        <taxon>Pseudomonadati</taxon>
        <taxon>Pseudomonadota</taxon>
        <taxon>Gammaproteobacteria</taxon>
        <taxon>Cellvibrionales</taxon>
        <taxon>Microbulbiferaceae</taxon>
        <taxon>Microbulbifer</taxon>
    </lineage>
</organism>
<gene>
    <name evidence="1" type="ORF">MO867_11465</name>
</gene>
<sequence length="62" mass="7015">MKKVLILTTSVVALIALTACEPKRGSDAWCEKMDGIPKGQWTFEDTGDYTKYCVFNQKPEEE</sequence>
<proteinExistence type="predicted"/>
<evidence type="ECO:0000313" key="2">
    <source>
        <dbReference type="Proteomes" id="UP001139028"/>
    </source>
</evidence>
<dbReference type="InterPro" id="IPR021379">
    <property type="entry name" value="DUF3012"/>
</dbReference>
<dbReference type="EMBL" id="JALBWM010000044">
    <property type="protein sequence ID" value="MCO1334957.1"/>
    <property type="molecule type" value="Genomic_DNA"/>
</dbReference>
<comment type="caution">
    <text evidence="1">The sequence shown here is derived from an EMBL/GenBank/DDBJ whole genome shotgun (WGS) entry which is preliminary data.</text>
</comment>
<dbReference type="PROSITE" id="PS51257">
    <property type="entry name" value="PROKAR_LIPOPROTEIN"/>
    <property type="match status" value="1"/>
</dbReference>
<protein>
    <submittedName>
        <fullName evidence="1">DUF3012 domain-containing protein</fullName>
    </submittedName>
</protein>
<dbReference type="Proteomes" id="UP001139028">
    <property type="component" value="Unassembled WGS sequence"/>
</dbReference>
<name>A0A9X2EMF5_9GAMM</name>
<dbReference type="Pfam" id="PF11216">
    <property type="entry name" value="DUF3012"/>
    <property type="match status" value="1"/>
</dbReference>
<dbReference type="RefSeq" id="WP_252466764.1">
    <property type="nucleotide sequence ID" value="NZ_JALBWM010000044.1"/>
</dbReference>
<accession>A0A9X2EMF5</accession>